<sequence length="523" mass="58799">MGGAQSNLPPRPLGFEYFCIAIRSSDKVRVILGTDYEVNIIRQAIQESWPPGIQNESFQLNGVHEFKLNGRPFLLNISFGDAVMSRRMAGNILHGLHRVGWRLIMSSDLTRTTELTTWVFKKVPVAVVSSYPFMVVGLSSTDSFMILNAPTQLHQTFKDVIGKSWSPGIQNWSLENGVLLIKLRGTPWRPDGEETVNSRVLLQTLVNDLLLKQWNLYGNSNLKSNTNTLFFEHDPNIMLGQYSVNHFIISLNKHDTLRLIGVPDNLNFAIRDTIQTSWLRGIQGESRYFGSWEFKLRGNPWWASGEEAVDSRYLILKMIETLQAYGWSIIASIASSRKLSDKSALLFRQSQPRQMPVFCLSLNETDKLRLINAPEDITKVCQNVIQSQYVLGVQRVQRYGNSLEFKLLGNPWNCGIDGHDGLHGRSLICHLINALASSSWRPVTSADVSAKYVHQDKGADYPIDVDSIFFAHDPTPVQPSAPPPMPHFQSYSQPYGPPPSYGSVQYGNPPPYDPPAYGGFAMQ</sequence>
<evidence type="ECO:0000313" key="3">
    <source>
        <dbReference type="Proteomes" id="UP001159405"/>
    </source>
</evidence>
<accession>A0ABN8MWX3</accession>
<reference evidence="2 3" key="1">
    <citation type="submission" date="2022-05" db="EMBL/GenBank/DDBJ databases">
        <authorList>
            <consortium name="Genoscope - CEA"/>
            <person name="William W."/>
        </authorList>
    </citation>
    <scope>NUCLEOTIDE SEQUENCE [LARGE SCALE GENOMIC DNA]</scope>
</reference>
<feature type="compositionally biased region" description="Pro residues" evidence="1">
    <location>
        <begin position="476"/>
        <end position="486"/>
    </location>
</feature>
<dbReference type="EMBL" id="CALNXK010000006">
    <property type="protein sequence ID" value="CAH3037860.1"/>
    <property type="molecule type" value="Genomic_DNA"/>
</dbReference>
<evidence type="ECO:0000313" key="2">
    <source>
        <dbReference type="EMBL" id="CAH3037860.1"/>
    </source>
</evidence>
<dbReference type="Proteomes" id="UP001159405">
    <property type="component" value="Unassembled WGS sequence"/>
</dbReference>
<protein>
    <submittedName>
        <fullName evidence="2">Uncharacterized protein</fullName>
    </submittedName>
</protein>
<gene>
    <name evidence="2" type="ORF">PLOB_00039503</name>
</gene>
<comment type="caution">
    <text evidence="2">The sequence shown here is derived from an EMBL/GenBank/DDBJ whole genome shotgun (WGS) entry which is preliminary data.</text>
</comment>
<feature type="region of interest" description="Disordered" evidence="1">
    <location>
        <begin position="474"/>
        <end position="494"/>
    </location>
</feature>
<organism evidence="2 3">
    <name type="scientific">Porites lobata</name>
    <dbReference type="NCBI Taxonomy" id="104759"/>
    <lineage>
        <taxon>Eukaryota</taxon>
        <taxon>Metazoa</taxon>
        <taxon>Cnidaria</taxon>
        <taxon>Anthozoa</taxon>
        <taxon>Hexacorallia</taxon>
        <taxon>Scleractinia</taxon>
        <taxon>Fungiina</taxon>
        <taxon>Poritidae</taxon>
        <taxon>Porites</taxon>
    </lineage>
</organism>
<proteinExistence type="predicted"/>
<dbReference type="PANTHER" id="PTHR38696:SF1">
    <property type="entry name" value="MEDIATOR OF RNA POLYMERASE II TRANSCRIPTION SUBUNIT 13"/>
    <property type="match status" value="1"/>
</dbReference>
<name>A0ABN8MWX3_9CNID</name>
<keyword evidence="3" id="KW-1185">Reference proteome</keyword>
<evidence type="ECO:0000256" key="1">
    <source>
        <dbReference type="SAM" id="MobiDB-lite"/>
    </source>
</evidence>
<dbReference type="PANTHER" id="PTHR38696">
    <property type="entry name" value="MEDIATOR OF RNA POLYMERASE II TRANSCRIPTION SUBUNIT 13"/>
    <property type="match status" value="1"/>
</dbReference>